<dbReference type="GO" id="GO:0005829">
    <property type="term" value="C:cytosol"/>
    <property type="evidence" value="ECO:0007669"/>
    <property type="project" value="TreeGrafter"/>
</dbReference>
<dbReference type="SUPFAM" id="SSF50486">
    <property type="entry name" value="FMT C-terminal domain-like"/>
    <property type="match status" value="1"/>
</dbReference>
<evidence type="ECO:0000313" key="5">
    <source>
        <dbReference type="EMBL" id="SVA36421.1"/>
    </source>
</evidence>
<dbReference type="Gene3D" id="3.40.50.12230">
    <property type="match status" value="1"/>
</dbReference>
<dbReference type="Pfam" id="PF00551">
    <property type="entry name" value="Formyl_trans_N"/>
    <property type="match status" value="1"/>
</dbReference>
<protein>
    <submittedName>
        <fullName evidence="5">Uncharacterized protein</fullName>
    </submittedName>
</protein>
<keyword evidence="2" id="KW-0648">Protein biosynthesis</keyword>
<dbReference type="EMBL" id="UINC01008081">
    <property type="protein sequence ID" value="SVA36421.1"/>
    <property type="molecule type" value="Genomic_DNA"/>
</dbReference>
<dbReference type="Pfam" id="PF02911">
    <property type="entry name" value="Formyl_trans_C"/>
    <property type="match status" value="1"/>
</dbReference>
<dbReference type="CDD" id="cd08704">
    <property type="entry name" value="Met_tRNA_FMT_C"/>
    <property type="match status" value="1"/>
</dbReference>
<proteinExistence type="predicted"/>
<dbReference type="SUPFAM" id="SSF53328">
    <property type="entry name" value="Formyltransferase"/>
    <property type="match status" value="1"/>
</dbReference>
<organism evidence="5">
    <name type="scientific">marine metagenome</name>
    <dbReference type="NCBI Taxonomy" id="408172"/>
    <lineage>
        <taxon>unclassified sequences</taxon>
        <taxon>metagenomes</taxon>
        <taxon>ecological metagenomes</taxon>
    </lineage>
</organism>
<dbReference type="InterPro" id="IPR036477">
    <property type="entry name" value="Formyl_transf_N_sf"/>
</dbReference>
<feature type="domain" description="Formyl transferase N-terminal" evidence="3">
    <location>
        <begin position="1"/>
        <end position="173"/>
    </location>
</feature>
<dbReference type="InterPro" id="IPR002376">
    <property type="entry name" value="Formyl_transf_N"/>
</dbReference>
<feature type="domain" description="Formyl transferase C-terminal" evidence="4">
    <location>
        <begin position="204"/>
        <end position="292"/>
    </location>
</feature>
<dbReference type="PANTHER" id="PTHR11138:SF5">
    <property type="entry name" value="METHIONYL-TRNA FORMYLTRANSFERASE, MITOCHONDRIAL"/>
    <property type="match status" value="1"/>
</dbReference>
<evidence type="ECO:0000259" key="3">
    <source>
        <dbReference type="Pfam" id="PF00551"/>
    </source>
</evidence>
<dbReference type="GO" id="GO:0004479">
    <property type="term" value="F:methionyl-tRNA formyltransferase activity"/>
    <property type="evidence" value="ECO:0007669"/>
    <property type="project" value="TreeGrafter"/>
</dbReference>
<evidence type="ECO:0000256" key="1">
    <source>
        <dbReference type="ARBA" id="ARBA00022679"/>
    </source>
</evidence>
<dbReference type="InterPro" id="IPR044135">
    <property type="entry name" value="Met-tRNA-FMT_C"/>
</dbReference>
<evidence type="ECO:0000256" key="2">
    <source>
        <dbReference type="ARBA" id="ARBA00022917"/>
    </source>
</evidence>
<accession>A0A381V8U4</accession>
<keyword evidence="1" id="KW-0808">Transferase</keyword>
<sequence>MRIALIGQAAFGKDVLNALIENNEDVVAALCPPDLDGRPADPVKVAAETHGISVYQYSKMRDSRAIEEFLSLNIDLCVMAFVTDIVPMEMLEAPTHGTIQYHPSLLPEHRGPSSINWPIIEGKSKTGLTIFWPDKGLDTGPILLQKETEIGPDDTLGSVYFGRLYPMGIEAMVEAVNMVKSGNAAKIQQDHSKATYQGWCRAGDAVIDWEDTAADIYNMIRGCDPSPGANTILDNDKISFFKASLSQKRNEAIPGTVIGIDDDSFSLAAKGGVISIGRVQLNRDPKLMAGEFVGTGAIQIGKRFGI</sequence>
<dbReference type="PANTHER" id="PTHR11138">
    <property type="entry name" value="METHIONYL-TRNA FORMYLTRANSFERASE"/>
    <property type="match status" value="1"/>
</dbReference>
<dbReference type="InterPro" id="IPR011034">
    <property type="entry name" value="Formyl_transferase-like_C_sf"/>
</dbReference>
<evidence type="ECO:0000259" key="4">
    <source>
        <dbReference type="Pfam" id="PF02911"/>
    </source>
</evidence>
<gene>
    <name evidence="5" type="ORF">METZ01_LOCUS89275</name>
</gene>
<reference evidence="5" key="1">
    <citation type="submission" date="2018-05" db="EMBL/GenBank/DDBJ databases">
        <authorList>
            <person name="Lanie J.A."/>
            <person name="Ng W.-L."/>
            <person name="Kazmierczak K.M."/>
            <person name="Andrzejewski T.M."/>
            <person name="Davidsen T.M."/>
            <person name="Wayne K.J."/>
            <person name="Tettelin H."/>
            <person name="Glass J.I."/>
            <person name="Rusch D."/>
            <person name="Podicherti R."/>
            <person name="Tsui H.-C.T."/>
            <person name="Winkler M.E."/>
        </authorList>
    </citation>
    <scope>NUCLEOTIDE SEQUENCE</scope>
</reference>
<dbReference type="AlphaFoldDB" id="A0A381V8U4"/>
<name>A0A381V8U4_9ZZZZ</name>
<dbReference type="InterPro" id="IPR005793">
    <property type="entry name" value="Formyl_trans_C"/>
</dbReference>